<gene>
    <name evidence="1" type="ORF">HPB51_024841</name>
</gene>
<dbReference type="Proteomes" id="UP000821866">
    <property type="component" value="Chromosome 8"/>
</dbReference>
<evidence type="ECO:0000313" key="2">
    <source>
        <dbReference type="Proteomes" id="UP000821866"/>
    </source>
</evidence>
<reference evidence="1" key="1">
    <citation type="journal article" date="2020" name="Cell">
        <title>Large-Scale Comparative Analyses of Tick Genomes Elucidate Their Genetic Diversity and Vector Capacities.</title>
        <authorList>
            <consortium name="Tick Genome and Microbiome Consortium (TIGMIC)"/>
            <person name="Jia N."/>
            <person name="Wang J."/>
            <person name="Shi W."/>
            <person name="Du L."/>
            <person name="Sun Y."/>
            <person name="Zhan W."/>
            <person name="Jiang J.F."/>
            <person name="Wang Q."/>
            <person name="Zhang B."/>
            <person name="Ji P."/>
            <person name="Bell-Sakyi L."/>
            <person name="Cui X.M."/>
            <person name="Yuan T.T."/>
            <person name="Jiang B.G."/>
            <person name="Yang W.F."/>
            <person name="Lam T.T."/>
            <person name="Chang Q.C."/>
            <person name="Ding S.J."/>
            <person name="Wang X.J."/>
            <person name="Zhu J.G."/>
            <person name="Ruan X.D."/>
            <person name="Zhao L."/>
            <person name="Wei J.T."/>
            <person name="Ye R.Z."/>
            <person name="Que T.C."/>
            <person name="Du C.H."/>
            <person name="Zhou Y.H."/>
            <person name="Cheng J.X."/>
            <person name="Dai P.F."/>
            <person name="Guo W.B."/>
            <person name="Han X.H."/>
            <person name="Huang E.J."/>
            <person name="Li L.F."/>
            <person name="Wei W."/>
            <person name="Gao Y.C."/>
            <person name="Liu J.Z."/>
            <person name="Shao H.Z."/>
            <person name="Wang X."/>
            <person name="Wang C.C."/>
            <person name="Yang T.C."/>
            <person name="Huo Q.B."/>
            <person name="Li W."/>
            <person name="Chen H.Y."/>
            <person name="Chen S.E."/>
            <person name="Zhou L.G."/>
            <person name="Ni X.B."/>
            <person name="Tian J.H."/>
            <person name="Sheng Y."/>
            <person name="Liu T."/>
            <person name="Pan Y.S."/>
            <person name="Xia L.Y."/>
            <person name="Li J."/>
            <person name="Zhao F."/>
            <person name="Cao W.C."/>
        </authorList>
    </citation>
    <scope>NUCLEOTIDE SEQUENCE</scope>
    <source>
        <strain evidence="1">Rmic-2018</strain>
    </source>
</reference>
<protein>
    <submittedName>
        <fullName evidence="1">Uncharacterized protein</fullName>
    </submittedName>
</protein>
<comment type="caution">
    <text evidence="1">The sequence shown here is derived from an EMBL/GenBank/DDBJ whole genome shotgun (WGS) entry which is preliminary data.</text>
</comment>
<accession>A0A9J6DDV4</accession>
<evidence type="ECO:0000313" key="1">
    <source>
        <dbReference type="EMBL" id="KAH8020121.1"/>
    </source>
</evidence>
<organism evidence="1 2">
    <name type="scientific">Rhipicephalus microplus</name>
    <name type="common">Cattle tick</name>
    <name type="synonym">Boophilus microplus</name>
    <dbReference type="NCBI Taxonomy" id="6941"/>
    <lineage>
        <taxon>Eukaryota</taxon>
        <taxon>Metazoa</taxon>
        <taxon>Ecdysozoa</taxon>
        <taxon>Arthropoda</taxon>
        <taxon>Chelicerata</taxon>
        <taxon>Arachnida</taxon>
        <taxon>Acari</taxon>
        <taxon>Parasitiformes</taxon>
        <taxon>Ixodida</taxon>
        <taxon>Ixodoidea</taxon>
        <taxon>Ixodidae</taxon>
        <taxon>Rhipicephalinae</taxon>
        <taxon>Rhipicephalus</taxon>
        <taxon>Boophilus</taxon>
    </lineage>
</organism>
<sequence length="232" mass="26722">MLIRHEQESGWPVSHLMALCRRLANDEEIASYLEPNAIEEFRRFLCKRPDYFHYNEQLDKVDIAENSENVASERWLVKYLVHCILDSSRGCVTWRASGLSQLVLPKCVADHLANIYGGSLELFCRTHPSVFILDSSGTAYLVRGGPNYCTESFTSYNEEIGLFYFFINLLQKIGATKAKPCPVRMLTHYVCFMRKQRKPVAFRKVLQQSLCVLFLSSRDFRYEEQGTGVSLP</sequence>
<dbReference type="EMBL" id="JABSTU010000010">
    <property type="protein sequence ID" value="KAH8020121.1"/>
    <property type="molecule type" value="Genomic_DNA"/>
</dbReference>
<name>A0A9J6DDV4_RHIMP</name>
<reference evidence="1" key="2">
    <citation type="submission" date="2021-09" db="EMBL/GenBank/DDBJ databases">
        <authorList>
            <person name="Jia N."/>
            <person name="Wang J."/>
            <person name="Shi W."/>
            <person name="Du L."/>
            <person name="Sun Y."/>
            <person name="Zhan W."/>
            <person name="Jiang J."/>
            <person name="Wang Q."/>
            <person name="Zhang B."/>
            <person name="Ji P."/>
            <person name="Sakyi L.B."/>
            <person name="Cui X."/>
            <person name="Yuan T."/>
            <person name="Jiang B."/>
            <person name="Yang W."/>
            <person name="Lam T.T.-Y."/>
            <person name="Chang Q."/>
            <person name="Ding S."/>
            <person name="Wang X."/>
            <person name="Zhu J."/>
            <person name="Ruan X."/>
            <person name="Zhao L."/>
            <person name="Wei J."/>
            <person name="Que T."/>
            <person name="Du C."/>
            <person name="Cheng J."/>
            <person name="Dai P."/>
            <person name="Han X."/>
            <person name="Huang E."/>
            <person name="Gao Y."/>
            <person name="Liu J."/>
            <person name="Shao H."/>
            <person name="Ye R."/>
            <person name="Li L."/>
            <person name="Wei W."/>
            <person name="Wang X."/>
            <person name="Wang C."/>
            <person name="Huo Q."/>
            <person name="Li W."/>
            <person name="Guo W."/>
            <person name="Chen H."/>
            <person name="Chen S."/>
            <person name="Zhou L."/>
            <person name="Zhou L."/>
            <person name="Ni X."/>
            <person name="Tian J."/>
            <person name="Zhou Y."/>
            <person name="Sheng Y."/>
            <person name="Liu T."/>
            <person name="Pan Y."/>
            <person name="Xia L."/>
            <person name="Li J."/>
            <person name="Zhao F."/>
            <person name="Cao W."/>
        </authorList>
    </citation>
    <scope>NUCLEOTIDE SEQUENCE</scope>
    <source>
        <strain evidence="1">Rmic-2018</strain>
        <tissue evidence="1">Larvae</tissue>
    </source>
</reference>
<dbReference type="AlphaFoldDB" id="A0A9J6DDV4"/>
<proteinExistence type="predicted"/>
<keyword evidence="2" id="KW-1185">Reference proteome</keyword>